<feature type="signal peptide" evidence="3">
    <location>
        <begin position="1"/>
        <end position="23"/>
    </location>
</feature>
<dbReference type="AlphaFoldDB" id="A0A7D9DI13"/>
<feature type="compositionally biased region" description="Low complexity" evidence="1">
    <location>
        <begin position="692"/>
        <end position="704"/>
    </location>
</feature>
<keyword evidence="2" id="KW-0472">Membrane</keyword>
<dbReference type="SUPFAM" id="SSF49329">
    <property type="entry name" value="Cu,Zn superoxide dismutase-like"/>
    <property type="match status" value="3"/>
</dbReference>
<dbReference type="InterPro" id="IPR053257">
    <property type="entry name" value="Cu-only_SOD"/>
</dbReference>
<dbReference type="OrthoDB" id="159229at2759"/>
<comment type="caution">
    <text evidence="4">The sequence shown here is derived from an EMBL/GenBank/DDBJ whole genome shotgun (WGS) entry which is preliminary data.</text>
</comment>
<dbReference type="Proteomes" id="UP001152795">
    <property type="component" value="Unassembled WGS sequence"/>
</dbReference>
<dbReference type="InterPro" id="IPR036423">
    <property type="entry name" value="SOD-like_Cu/Zn_dom_sf"/>
</dbReference>
<keyword evidence="5" id="KW-1185">Reference proteome</keyword>
<feature type="region of interest" description="Disordered" evidence="1">
    <location>
        <begin position="685"/>
        <end position="712"/>
    </location>
</feature>
<dbReference type="PANTHER" id="PTHR20910">
    <property type="entry name" value="AGAP001623-PA"/>
    <property type="match status" value="1"/>
</dbReference>
<organism evidence="4 5">
    <name type="scientific">Paramuricea clavata</name>
    <name type="common">Red gorgonian</name>
    <name type="synonym">Violescent sea-whip</name>
    <dbReference type="NCBI Taxonomy" id="317549"/>
    <lineage>
        <taxon>Eukaryota</taxon>
        <taxon>Metazoa</taxon>
        <taxon>Cnidaria</taxon>
        <taxon>Anthozoa</taxon>
        <taxon>Octocorallia</taxon>
        <taxon>Malacalcyonacea</taxon>
        <taxon>Plexauridae</taxon>
        <taxon>Paramuricea</taxon>
    </lineage>
</organism>
<accession>A0A7D9DI13</accession>
<dbReference type="GO" id="GO:0046872">
    <property type="term" value="F:metal ion binding"/>
    <property type="evidence" value="ECO:0007669"/>
    <property type="project" value="InterPro"/>
</dbReference>
<sequence length="720" mass="79336">MIFYNLMFSWCLCSILGVYSIDAQTIHLVAEFNSLYVNGSVLFTQTGDGNVEVSIKKLNFPKAAFFSIHEFPVKYNGPMSEICKTEKIGKILSNVSVVKDANLSLSGQDGIFGRSLAIYAQNGKACATIKSNAPTTENVGVFRAVSPGIAGTVVLRQSADNPDSDTAVDINLMLVDARSEPLRGLSLAVYKSASTSNTEGSCEGIGEIFNPLSKTSCDKRKHSTCMIGDLSGKLAQLEIPLPGKGESHKFYIDTNLPLSGKNSVTGRSLVILSNGKPFICTKIQEYQKMAAEVKLDNQGLSGIIGFTQESLYEPVVVNVSLSGEYNRITVYEQALMKDSGAVDDLTMYGPNSIMFRALAINKTASSQEIKQILPKDPTYDLKAQVQFKETTPDGLNGFINFEQVLFNKSKAFAYSFSMVMSVWYKNNQSKITTNHNWHVHISHVGSDSVGKKCMSCLGHYNPYKVYVPDNDYASTCNPSSPFRCELGDSSSKLGTYNIGGGMKQFTETENYFASWHNIIGRSIVIHVKDKGAARLACADIVPLNGSSSYNMETLNVKNTSKTRNKDNFQKVVSKALNIESWRVADAKFEQMKSDKECLTYNFLLIDDSMSDLHQSFADLVEDNPEKLKEFVPACGDEEKGWKIEEGHTSEIIGVVFGIIILIVFIICMILWLRKRRQEHEDSSKLVEGVESAATNETAAENNDNPPSDPKQNCFKVTTSL</sequence>
<evidence type="ECO:0000256" key="1">
    <source>
        <dbReference type="SAM" id="MobiDB-lite"/>
    </source>
</evidence>
<feature type="transmembrane region" description="Helical" evidence="2">
    <location>
        <begin position="651"/>
        <end position="672"/>
    </location>
</feature>
<evidence type="ECO:0000256" key="3">
    <source>
        <dbReference type="SAM" id="SignalP"/>
    </source>
</evidence>
<keyword evidence="3" id="KW-0732">Signal</keyword>
<dbReference type="Gene3D" id="2.60.40.200">
    <property type="entry name" value="Superoxide dismutase, copper/zinc binding domain"/>
    <property type="match status" value="3"/>
</dbReference>
<evidence type="ECO:0000313" key="4">
    <source>
        <dbReference type="EMBL" id="CAB3986377.1"/>
    </source>
</evidence>
<evidence type="ECO:0000313" key="5">
    <source>
        <dbReference type="Proteomes" id="UP001152795"/>
    </source>
</evidence>
<proteinExistence type="predicted"/>
<gene>
    <name evidence="4" type="ORF">PACLA_8A034546</name>
</gene>
<reference evidence="4" key="1">
    <citation type="submission" date="2020-04" db="EMBL/GenBank/DDBJ databases">
        <authorList>
            <person name="Alioto T."/>
            <person name="Alioto T."/>
            <person name="Gomez Garrido J."/>
        </authorList>
    </citation>
    <scope>NUCLEOTIDE SEQUENCE</scope>
    <source>
        <strain evidence="4">A484AB</strain>
    </source>
</reference>
<evidence type="ECO:0000256" key="2">
    <source>
        <dbReference type="SAM" id="Phobius"/>
    </source>
</evidence>
<dbReference type="GO" id="GO:0006801">
    <property type="term" value="P:superoxide metabolic process"/>
    <property type="evidence" value="ECO:0007669"/>
    <property type="project" value="InterPro"/>
</dbReference>
<dbReference type="PANTHER" id="PTHR20910:SF1">
    <property type="entry name" value="SUPEROXIDE DISMUTASE COPPER_ZINC BINDING DOMAIN-CONTAINING PROTEIN"/>
    <property type="match status" value="1"/>
</dbReference>
<protein>
    <submittedName>
        <fullName evidence="4">Superoxide dismutase [Cu-Zn], chloroplastic</fullName>
    </submittedName>
</protein>
<keyword evidence="2" id="KW-1133">Transmembrane helix</keyword>
<feature type="chain" id="PRO_5043848532" evidence="3">
    <location>
        <begin position="24"/>
        <end position="720"/>
    </location>
</feature>
<name>A0A7D9DI13_PARCT</name>
<dbReference type="EMBL" id="CACRXK020001007">
    <property type="protein sequence ID" value="CAB3986377.1"/>
    <property type="molecule type" value="Genomic_DNA"/>
</dbReference>
<keyword evidence="2" id="KW-0812">Transmembrane</keyword>